<reference evidence="8" key="1">
    <citation type="submission" date="2015-08" db="EMBL/GenBank/DDBJ databases">
        <title>Candidatus Bacteriodes Periocalifornicus.</title>
        <authorList>
            <person name="McLean J.S."/>
            <person name="Kelley S."/>
        </authorList>
    </citation>
    <scope>NUCLEOTIDE SEQUENCE [LARGE SCALE GENOMIC DNA]</scope>
    <source>
        <strain evidence="8">12B</strain>
    </source>
</reference>
<feature type="transmembrane region" description="Helical" evidence="6">
    <location>
        <begin position="422"/>
        <end position="441"/>
    </location>
</feature>
<evidence type="ECO:0000256" key="5">
    <source>
        <dbReference type="ARBA" id="ARBA00023136"/>
    </source>
</evidence>
<feature type="transmembrane region" description="Helical" evidence="6">
    <location>
        <begin position="20"/>
        <end position="39"/>
    </location>
</feature>
<dbReference type="Pfam" id="PF03176">
    <property type="entry name" value="MMPL"/>
    <property type="match status" value="2"/>
</dbReference>
<evidence type="ECO:0000313" key="8">
    <source>
        <dbReference type="EMBL" id="KQM08278.1"/>
    </source>
</evidence>
<dbReference type="PANTHER" id="PTHR33406">
    <property type="entry name" value="MEMBRANE PROTEIN MJ1562-RELATED"/>
    <property type="match status" value="1"/>
</dbReference>
<feature type="transmembrane region" description="Helical" evidence="6">
    <location>
        <begin position="675"/>
        <end position="696"/>
    </location>
</feature>
<dbReference type="InterPro" id="IPR000731">
    <property type="entry name" value="SSD"/>
</dbReference>
<comment type="caution">
    <text evidence="8">The sequence shown here is derived from an EMBL/GenBank/DDBJ whole genome shotgun (WGS) entry which is preliminary data.</text>
</comment>
<evidence type="ECO:0000256" key="3">
    <source>
        <dbReference type="ARBA" id="ARBA00022692"/>
    </source>
</evidence>
<feature type="transmembrane region" description="Helical" evidence="6">
    <location>
        <begin position="235"/>
        <end position="253"/>
    </location>
</feature>
<feature type="transmembrane region" description="Helical" evidence="6">
    <location>
        <begin position="260"/>
        <end position="278"/>
    </location>
</feature>
<organism evidence="8 9">
    <name type="scientific">Candidatus [Bacteroides] periocalifornicus</name>
    <dbReference type="NCBI Taxonomy" id="1702214"/>
    <lineage>
        <taxon>Bacteria</taxon>
        <taxon>Pseudomonadati</taxon>
        <taxon>Bacteroidota</taxon>
    </lineage>
</organism>
<dbReference type="SUPFAM" id="SSF82866">
    <property type="entry name" value="Multidrug efflux transporter AcrB transmembrane domain"/>
    <property type="match status" value="2"/>
</dbReference>
<dbReference type="InterPro" id="IPR050545">
    <property type="entry name" value="Mycobact_MmpL"/>
</dbReference>
<evidence type="ECO:0000313" key="9">
    <source>
        <dbReference type="Proteomes" id="UP000054172"/>
    </source>
</evidence>
<dbReference type="InterPro" id="IPR004869">
    <property type="entry name" value="MMPL_dom"/>
</dbReference>
<dbReference type="PATRIC" id="fig|1702214.3.peg.1618"/>
<evidence type="ECO:0000259" key="7">
    <source>
        <dbReference type="PROSITE" id="PS50156"/>
    </source>
</evidence>
<keyword evidence="5 6" id="KW-0472">Membrane</keyword>
<keyword evidence="2" id="KW-1003">Cell membrane</keyword>
<comment type="subcellular location">
    <subcellularLocation>
        <location evidence="1">Cell membrane</location>
        <topology evidence="1">Multi-pass membrane protein</topology>
    </subcellularLocation>
</comment>
<evidence type="ECO:0000256" key="1">
    <source>
        <dbReference type="ARBA" id="ARBA00004651"/>
    </source>
</evidence>
<feature type="transmembrane region" description="Helical" evidence="6">
    <location>
        <begin position="746"/>
        <end position="772"/>
    </location>
</feature>
<keyword evidence="4 6" id="KW-1133">Transmembrane helix</keyword>
<gene>
    <name evidence="8" type="ORF">AL399_08260</name>
</gene>
<feature type="domain" description="SSD" evidence="7">
    <location>
        <begin position="264"/>
        <end position="387"/>
    </location>
</feature>
<dbReference type="EMBL" id="LIIK01000050">
    <property type="protein sequence ID" value="KQM08278.1"/>
    <property type="molecule type" value="Genomic_DNA"/>
</dbReference>
<feature type="transmembrane region" description="Helical" evidence="6">
    <location>
        <begin position="649"/>
        <end position="669"/>
    </location>
</feature>
<sequence>MKIERINSWFLRCGEQVVRYRWWVLLLFVLLLAVGFYGLRYFKINDSWESYFLEDDPMLVKTEEFKSIFGNDSYALVLTECDDTFTPENLRLIRQLSNELLDSMTFADKVTSLTDIEFMVGDSAGMEIEQIVPEEIPTDAEGLAAIRRKAYLKPNIASRLVSQDGHFTWIVLKLRPFPPDSVWKVPGKKVEAPDNLVGRELDHIIHKPEYAGLHPRGAGLPYLIFKKSLWAAGELPLIMGLALLLALVILVVATRSARGVAVPIITAISTIIISYGFIGFTSLSTDSAMVMIPVLLAFAIAIAYNLHVFSYFRRQMLIHGRRKQAVVETVGEMGWPVLFSALTTAAALLSFLAMPVVPLHFIGVATSLGVMLTFLIAITVMPVALSFGKDKAPNATVAKKQGHWLDRQLERLGVATLRHEKLIFSIFIALSVLLLAGAFRIEPAFDVERTMGRRVPYVKDLLEITDTELGAVYSYDLMVDFPTEGEAKRASALQRLDTVEHHALGYTLTRRTTSILNILKDLNQTLHDGDTAYYRIPDDDEEVAQLLLLYENAGGSEAENWMDYDYRRLRLQVDIRTYNSGEAEREMADITATAKRIFPEADCTLVGSLPQFTTMQQYIIRGQVWSFLISLAIIGVLMMLVFGSVRIGLIGLIPNVAPGIVVAGLMGWLDFPLDMMTATIIPMILGLAVDDTIHFINHGHLEFDRQRDYRLAILRSFRVVGTPIVLTSLIIMSNFAVYTVSRATMVIHMGILAAAGILSALLADLFITPLLFRRFRLFGKEKRG</sequence>
<keyword evidence="9" id="KW-1185">Reference proteome</keyword>
<evidence type="ECO:0000256" key="4">
    <source>
        <dbReference type="ARBA" id="ARBA00022989"/>
    </source>
</evidence>
<dbReference type="PANTHER" id="PTHR33406:SF12">
    <property type="entry name" value="BLR2997 PROTEIN"/>
    <property type="match status" value="1"/>
</dbReference>
<accession>A0A0Q4B7F7</accession>
<name>A0A0Q4B7F7_9BACT</name>
<evidence type="ECO:0000256" key="2">
    <source>
        <dbReference type="ARBA" id="ARBA00022475"/>
    </source>
</evidence>
<feature type="transmembrane region" description="Helical" evidence="6">
    <location>
        <begin position="290"/>
        <end position="312"/>
    </location>
</feature>
<proteinExistence type="predicted"/>
<dbReference type="STRING" id="1702214.AL399_08260"/>
<dbReference type="AlphaFoldDB" id="A0A0Q4B7F7"/>
<dbReference type="Proteomes" id="UP000054172">
    <property type="component" value="Unassembled WGS sequence"/>
</dbReference>
<feature type="transmembrane region" description="Helical" evidence="6">
    <location>
        <begin position="359"/>
        <end position="385"/>
    </location>
</feature>
<protein>
    <recommendedName>
        <fullName evidence="7">SSD domain-containing protein</fullName>
    </recommendedName>
</protein>
<feature type="transmembrane region" description="Helical" evidence="6">
    <location>
        <begin position="717"/>
        <end position="740"/>
    </location>
</feature>
<keyword evidence="3 6" id="KW-0812">Transmembrane</keyword>
<evidence type="ECO:0000256" key="6">
    <source>
        <dbReference type="SAM" id="Phobius"/>
    </source>
</evidence>
<feature type="transmembrane region" description="Helical" evidence="6">
    <location>
        <begin position="624"/>
        <end position="642"/>
    </location>
</feature>
<dbReference type="GO" id="GO:0005886">
    <property type="term" value="C:plasma membrane"/>
    <property type="evidence" value="ECO:0007669"/>
    <property type="project" value="UniProtKB-SubCell"/>
</dbReference>
<dbReference type="Gene3D" id="1.20.1640.10">
    <property type="entry name" value="Multidrug efflux transporter AcrB transmembrane domain"/>
    <property type="match status" value="2"/>
</dbReference>
<dbReference type="PROSITE" id="PS50156">
    <property type="entry name" value="SSD"/>
    <property type="match status" value="1"/>
</dbReference>
<feature type="transmembrane region" description="Helical" evidence="6">
    <location>
        <begin position="333"/>
        <end position="353"/>
    </location>
</feature>